<dbReference type="GO" id="GO:0000724">
    <property type="term" value="P:double-strand break repair via homologous recombination"/>
    <property type="evidence" value="ECO:0007669"/>
    <property type="project" value="TreeGrafter"/>
</dbReference>
<evidence type="ECO:0000313" key="8">
    <source>
        <dbReference type="EMBL" id="EDV41099.1"/>
    </source>
</evidence>
<gene>
    <name evidence="8" type="primary">Dana\GF10848</name>
    <name evidence="8" type="synonym">dana_GLEANR_10806</name>
    <name evidence="8" type="ORF">GF10848</name>
</gene>
<keyword evidence="9" id="KW-1185">Reference proteome</keyword>
<dbReference type="PANTHER" id="PTHR28529:SF2">
    <property type="entry name" value="DNA REPAIR PROTEIN SWI5 HOMOLOG"/>
    <property type="match status" value="1"/>
</dbReference>
<evidence type="ECO:0000256" key="6">
    <source>
        <dbReference type="ARBA" id="ARBA00030081"/>
    </source>
</evidence>
<evidence type="ECO:0000313" key="9">
    <source>
        <dbReference type="Proteomes" id="UP000007801"/>
    </source>
</evidence>
<evidence type="ECO:0000256" key="1">
    <source>
        <dbReference type="ARBA" id="ARBA00008060"/>
    </source>
</evidence>
<dbReference type="KEGG" id="dan:6493715"/>
<dbReference type="GO" id="GO:0032798">
    <property type="term" value="C:Swi5-Sfr1 complex"/>
    <property type="evidence" value="ECO:0007669"/>
    <property type="project" value="TreeGrafter"/>
</dbReference>
<dbReference type="PhylomeDB" id="B3M8U8"/>
<organism evidence="8 9">
    <name type="scientific">Drosophila ananassae</name>
    <name type="common">Fruit fly</name>
    <dbReference type="NCBI Taxonomy" id="7217"/>
    <lineage>
        <taxon>Eukaryota</taxon>
        <taxon>Metazoa</taxon>
        <taxon>Ecdysozoa</taxon>
        <taxon>Arthropoda</taxon>
        <taxon>Hexapoda</taxon>
        <taxon>Insecta</taxon>
        <taxon>Pterygota</taxon>
        <taxon>Neoptera</taxon>
        <taxon>Endopterygota</taxon>
        <taxon>Diptera</taxon>
        <taxon>Brachycera</taxon>
        <taxon>Muscomorpha</taxon>
        <taxon>Ephydroidea</taxon>
        <taxon>Drosophilidae</taxon>
        <taxon>Drosophila</taxon>
        <taxon>Sophophora</taxon>
    </lineage>
</organism>
<dbReference type="InterPro" id="IPR010760">
    <property type="entry name" value="DNA-repair_Swi5"/>
</dbReference>
<comment type="function">
    <text evidence="5">Component of the swi5-sfr1 complex, a complex required for double-strand break repair via homologous recombination.</text>
</comment>
<evidence type="ECO:0000256" key="2">
    <source>
        <dbReference type="ARBA" id="ARBA00019825"/>
    </source>
</evidence>
<dbReference type="GO" id="GO:0034974">
    <property type="term" value="C:Swi5-Swi2 complex"/>
    <property type="evidence" value="ECO:0007669"/>
    <property type="project" value="TreeGrafter"/>
</dbReference>
<evidence type="ECO:0000256" key="3">
    <source>
        <dbReference type="ARBA" id="ARBA00022763"/>
    </source>
</evidence>
<reference evidence="8 9" key="1">
    <citation type="journal article" date="2007" name="Nature">
        <title>Evolution of genes and genomes on the Drosophila phylogeny.</title>
        <authorList>
            <consortium name="Drosophila 12 Genomes Consortium"/>
            <person name="Clark A.G."/>
            <person name="Eisen M.B."/>
            <person name="Smith D.R."/>
            <person name="Bergman C.M."/>
            <person name="Oliver B."/>
            <person name="Markow T.A."/>
            <person name="Kaufman T.C."/>
            <person name="Kellis M."/>
            <person name="Gelbart W."/>
            <person name="Iyer V.N."/>
            <person name="Pollard D.A."/>
            <person name="Sackton T.B."/>
            <person name="Larracuente A.M."/>
            <person name="Singh N.D."/>
            <person name="Abad J.P."/>
            <person name="Abt D.N."/>
            <person name="Adryan B."/>
            <person name="Aguade M."/>
            <person name="Akashi H."/>
            <person name="Anderson W.W."/>
            <person name="Aquadro C.F."/>
            <person name="Ardell D.H."/>
            <person name="Arguello R."/>
            <person name="Artieri C.G."/>
            <person name="Barbash D.A."/>
            <person name="Barker D."/>
            <person name="Barsanti P."/>
            <person name="Batterham P."/>
            <person name="Batzoglou S."/>
            <person name="Begun D."/>
            <person name="Bhutkar A."/>
            <person name="Blanco E."/>
            <person name="Bosak S.A."/>
            <person name="Bradley R.K."/>
            <person name="Brand A.D."/>
            <person name="Brent M.R."/>
            <person name="Brooks A.N."/>
            <person name="Brown R.H."/>
            <person name="Butlin R.K."/>
            <person name="Caggese C."/>
            <person name="Calvi B.R."/>
            <person name="Bernardo de Carvalho A."/>
            <person name="Caspi A."/>
            <person name="Castrezana S."/>
            <person name="Celniker S.E."/>
            <person name="Chang J.L."/>
            <person name="Chapple C."/>
            <person name="Chatterji S."/>
            <person name="Chinwalla A."/>
            <person name="Civetta A."/>
            <person name="Clifton S.W."/>
            <person name="Comeron J.M."/>
            <person name="Costello J.C."/>
            <person name="Coyne J.A."/>
            <person name="Daub J."/>
            <person name="David R.G."/>
            <person name="Delcher A.L."/>
            <person name="Delehaunty K."/>
            <person name="Do C.B."/>
            <person name="Ebling H."/>
            <person name="Edwards K."/>
            <person name="Eickbush T."/>
            <person name="Evans J.D."/>
            <person name="Filipski A."/>
            <person name="Findeiss S."/>
            <person name="Freyhult E."/>
            <person name="Fulton L."/>
            <person name="Fulton R."/>
            <person name="Garcia A.C."/>
            <person name="Gardiner A."/>
            <person name="Garfield D.A."/>
            <person name="Garvin B.E."/>
            <person name="Gibson G."/>
            <person name="Gilbert D."/>
            <person name="Gnerre S."/>
            <person name="Godfrey J."/>
            <person name="Good R."/>
            <person name="Gotea V."/>
            <person name="Gravely B."/>
            <person name="Greenberg A.J."/>
            <person name="Griffiths-Jones S."/>
            <person name="Gross S."/>
            <person name="Guigo R."/>
            <person name="Gustafson E.A."/>
            <person name="Haerty W."/>
            <person name="Hahn M.W."/>
            <person name="Halligan D.L."/>
            <person name="Halpern A.L."/>
            <person name="Halter G.M."/>
            <person name="Han M.V."/>
            <person name="Heger A."/>
            <person name="Hillier L."/>
            <person name="Hinrichs A.S."/>
            <person name="Holmes I."/>
            <person name="Hoskins R.A."/>
            <person name="Hubisz M.J."/>
            <person name="Hultmark D."/>
            <person name="Huntley M.A."/>
            <person name="Jaffe D.B."/>
            <person name="Jagadeeshan S."/>
            <person name="Jeck W.R."/>
            <person name="Johnson J."/>
            <person name="Jones C.D."/>
            <person name="Jordan W.C."/>
            <person name="Karpen G.H."/>
            <person name="Kataoka E."/>
            <person name="Keightley P.D."/>
            <person name="Kheradpour P."/>
            <person name="Kirkness E.F."/>
            <person name="Koerich L.B."/>
            <person name="Kristiansen K."/>
            <person name="Kudrna D."/>
            <person name="Kulathinal R.J."/>
            <person name="Kumar S."/>
            <person name="Kwok R."/>
            <person name="Lander E."/>
            <person name="Langley C.H."/>
            <person name="Lapoint R."/>
            <person name="Lazzaro B.P."/>
            <person name="Lee S.J."/>
            <person name="Levesque L."/>
            <person name="Li R."/>
            <person name="Lin C.F."/>
            <person name="Lin M.F."/>
            <person name="Lindblad-Toh K."/>
            <person name="Llopart A."/>
            <person name="Long M."/>
            <person name="Low L."/>
            <person name="Lozovsky E."/>
            <person name="Lu J."/>
            <person name="Luo M."/>
            <person name="Machado C.A."/>
            <person name="Makalowski W."/>
            <person name="Marzo M."/>
            <person name="Matsuda M."/>
            <person name="Matzkin L."/>
            <person name="McAllister B."/>
            <person name="McBride C.S."/>
            <person name="McKernan B."/>
            <person name="McKernan K."/>
            <person name="Mendez-Lago M."/>
            <person name="Minx P."/>
            <person name="Mollenhauer M.U."/>
            <person name="Montooth K."/>
            <person name="Mount S.M."/>
            <person name="Mu X."/>
            <person name="Myers E."/>
            <person name="Negre B."/>
            <person name="Newfeld S."/>
            <person name="Nielsen R."/>
            <person name="Noor M.A."/>
            <person name="O'Grady P."/>
            <person name="Pachter L."/>
            <person name="Papaceit M."/>
            <person name="Parisi M.J."/>
            <person name="Parisi M."/>
            <person name="Parts L."/>
            <person name="Pedersen J.S."/>
            <person name="Pesole G."/>
            <person name="Phillippy A.M."/>
            <person name="Ponting C.P."/>
            <person name="Pop M."/>
            <person name="Porcelli D."/>
            <person name="Powell J.R."/>
            <person name="Prohaska S."/>
            <person name="Pruitt K."/>
            <person name="Puig M."/>
            <person name="Quesneville H."/>
            <person name="Ram K.R."/>
            <person name="Rand D."/>
            <person name="Rasmussen M.D."/>
            <person name="Reed L.K."/>
            <person name="Reenan R."/>
            <person name="Reily A."/>
            <person name="Remington K.A."/>
            <person name="Rieger T.T."/>
            <person name="Ritchie M.G."/>
            <person name="Robin C."/>
            <person name="Rogers Y.H."/>
            <person name="Rohde C."/>
            <person name="Rozas J."/>
            <person name="Rubenfield M.J."/>
            <person name="Ruiz A."/>
            <person name="Russo S."/>
            <person name="Salzberg S.L."/>
            <person name="Sanchez-Gracia A."/>
            <person name="Saranga D.J."/>
            <person name="Sato H."/>
            <person name="Schaeffer S.W."/>
            <person name="Schatz M.C."/>
            <person name="Schlenke T."/>
            <person name="Schwartz R."/>
            <person name="Segarra C."/>
            <person name="Singh R.S."/>
            <person name="Sirot L."/>
            <person name="Sirota M."/>
            <person name="Sisneros N.B."/>
            <person name="Smith C.D."/>
            <person name="Smith T.F."/>
            <person name="Spieth J."/>
            <person name="Stage D.E."/>
            <person name="Stark A."/>
            <person name="Stephan W."/>
            <person name="Strausberg R.L."/>
            <person name="Strempel S."/>
            <person name="Sturgill D."/>
            <person name="Sutton G."/>
            <person name="Sutton G.G."/>
            <person name="Tao W."/>
            <person name="Teichmann S."/>
            <person name="Tobari Y.N."/>
            <person name="Tomimura Y."/>
            <person name="Tsolas J.M."/>
            <person name="Valente V.L."/>
            <person name="Venter E."/>
            <person name="Venter J.C."/>
            <person name="Vicario S."/>
            <person name="Vieira F.G."/>
            <person name="Vilella A.J."/>
            <person name="Villasante A."/>
            <person name="Walenz B."/>
            <person name="Wang J."/>
            <person name="Wasserman M."/>
            <person name="Watts T."/>
            <person name="Wilson D."/>
            <person name="Wilson R.K."/>
            <person name="Wing R.A."/>
            <person name="Wolfner M.F."/>
            <person name="Wong A."/>
            <person name="Wong G.K."/>
            <person name="Wu C.I."/>
            <person name="Wu G."/>
            <person name="Yamamoto D."/>
            <person name="Yang H.P."/>
            <person name="Yang S.P."/>
            <person name="Yorke J.A."/>
            <person name="Yoshida K."/>
            <person name="Zdobnov E."/>
            <person name="Zhang P."/>
            <person name="Zhang Y."/>
            <person name="Zimin A.V."/>
            <person name="Baldwin J."/>
            <person name="Abdouelleil A."/>
            <person name="Abdulkadir J."/>
            <person name="Abebe A."/>
            <person name="Abera B."/>
            <person name="Abreu J."/>
            <person name="Acer S.C."/>
            <person name="Aftuck L."/>
            <person name="Alexander A."/>
            <person name="An P."/>
            <person name="Anderson E."/>
            <person name="Anderson S."/>
            <person name="Arachi H."/>
            <person name="Azer M."/>
            <person name="Bachantsang P."/>
            <person name="Barry A."/>
            <person name="Bayul T."/>
            <person name="Berlin A."/>
            <person name="Bessette D."/>
            <person name="Bloom T."/>
            <person name="Blye J."/>
            <person name="Boguslavskiy L."/>
            <person name="Bonnet C."/>
            <person name="Boukhgalter B."/>
            <person name="Bourzgui I."/>
            <person name="Brown A."/>
            <person name="Cahill P."/>
            <person name="Channer S."/>
            <person name="Cheshatsang Y."/>
            <person name="Chuda L."/>
            <person name="Citroen M."/>
            <person name="Collymore A."/>
            <person name="Cooke P."/>
            <person name="Costello M."/>
            <person name="D'Aco K."/>
            <person name="Daza R."/>
            <person name="De Haan G."/>
            <person name="DeGray S."/>
            <person name="DeMaso C."/>
            <person name="Dhargay N."/>
            <person name="Dooley K."/>
            <person name="Dooley E."/>
            <person name="Doricent M."/>
            <person name="Dorje P."/>
            <person name="Dorjee K."/>
            <person name="Dupes A."/>
            <person name="Elong R."/>
            <person name="Falk J."/>
            <person name="Farina A."/>
            <person name="Faro S."/>
            <person name="Ferguson D."/>
            <person name="Fisher S."/>
            <person name="Foley C.D."/>
            <person name="Franke A."/>
            <person name="Friedrich D."/>
            <person name="Gadbois L."/>
            <person name="Gearin G."/>
            <person name="Gearin C.R."/>
            <person name="Giannoukos G."/>
            <person name="Goode T."/>
            <person name="Graham J."/>
            <person name="Grandbois E."/>
            <person name="Grewal S."/>
            <person name="Gyaltsen K."/>
            <person name="Hafez N."/>
            <person name="Hagos B."/>
            <person name="Hall J."/>
            <person name="Henson C."/>
            <person name="Hollinger A."/>
            <person name="Honan T."/>
            <person name="Huard M.D."/>
            <person name="Hughes L."/>
            <person name="Hurhula B."/>
            <person name="Husby M.E."/>
            <person name="Kamat A."/>
            <person name="Kanga B."/>
            <person name="Kashin S."/>
            <person name="Khazanovich D."/>
            <person name="Kisner P."/>
            <person name="Lance K."/>
            <person name="Lara M."/>
            <person name="Lee W."/>
            <person name="Lennon N."/>
            <person name="Letendre F."/>
            <person name="LeVine R."/>
            <person name="Lipovsky A."/>
            <person name="Liu X."/>
            <person name="Liu J."/>
            <person name="Liu S."/>
            <person name="Lokyitsang T."/>
            <person name="Lokyitsang Y."/>
            <person name="Lubonja R."/>
            <person name="Lui A."/>
            <person name="MacDonald P."/>
            <person name="Magnisalis V."/>
            <person name="Maru K."/>
            <person name="Matthews C."/>
            <person name="McCusker W."/>
            <person name="McDonough S."/>
            <person name="Mehta T."/>
            <person name="Meldrim J."/>
            <person name="Meneus L."/>
            <person name="Mihai O."/>
            <person name="Mihalev A."/>
            <person name="Mihova T."/>
            <person name="Mittelman R."/>
            <person name="Mlenga V."/>
            <person name="Montmayeur A."/>
            <person name="Mulrain L."/>
            <person name="Navidi A."/>
            <person name="Naylor J."/>
            <person name="Negash T."/>
            <person name="Nguyen T."/>
            <person name="Nguyen N."/>
            <person name="Nicol R."/>
            <person name="Norbu C."/>
            <person name="Norbu N."/>
            <person name="Novod N."/>
            <person name="O'Neill B."/>
            <person name="Osman S."/>
            <person name="Markiewicz E."/>
            <person name="Oyono O.L."/>
            <person name="Patti C."/>
            <person name="Phunkhang P."/>
            <person name="Pierre F."/>
            <person name="Priest M."/>
            <person name="Raghuraman S."/>
            <person name="Rege F."/>
            <person name="Reyes R."/>
            <person name="Rise C."/>
            <person name="Rogov P."/>
            <person name="Ross K."/>
            <person name="Ryan E."/>
            <person name="Settipalli S."/>
            <person name="Shea T."/>
            <person name="Sherpa N."/>
            <person name="Shi L."/>
            <person name="Shih D."/>
            <person name="Sparrow T."/>
            <person name="Spaulding J."/>
            <person name="Stalker J."/>
            <person name="Stange-Thomann N."/>
            <person name="Stavropoulos S."/>
            <person name="Stone C."/>
            <person name="Strader C."/>
            <person name="Tesfaye S."/>
            <person name="Thomson T."/>
            <person name="Thoulutsang Y."/>
            <person name="Thoulutsang D."/>
            <person name="Topham K."/>
            <person name="Topping I."/>
            <person name="Tsamla T."/>
            <person name="Vassiliev H."/>
            <person name="Vo A."/>
            <person name="Wangchuk T."/>
            <person name="Wangdi T."/>
            <person name="Weiand M."/>
            <person name="Wilkinson J."/>
            <person name="Wilson A."/>
            <person name="Yadav S."/>
            <person name="Young G."/>
            <person name="Yu Q."/>
            <person name="Zembek L."/>
            <person name="Zhong D."/>
            <person name="Zimmer A."/>
            <person name="Zwirko Z."/>
            <person name="Jaffe D.B."/>
            <person name="Alvarez P."/>
            <person name="Brockman W."/>
            <person name="Butler J."/>
            <person name="Chin C."/>
            <person name="Gnerre S."/>
            <person name="Grabherr M."/>
            <person name="Kleber M."/>
            <person name="Mauceli E."/>
            <person name="MacCallum I."/>
        </authorList>
    </citation>
    <scope>NUCLEOTIDE SEQUENCE [LARGE SCALE GENOMIC DNA]</scope>
    <source>
        <strain evidence="9">Tucson 14024-0371.13</strain>
    </source>
</reference>
<dbReference type="EMBL" id="CH902618">
    <property type="protein sequence ID" value="EDV41099.1"/>
    <property type="molecule type" value="Genomic_DNA"/>
</dbReference>
<evidence type="ECO:0000256" key="4">
    <source>
        <dbReference type="ARBA" id="ARBA00023204"/>
    </source>
</evidence>
<dbReference type="Pfam" id="PF07061">
    <property type="entry name" value="Swi5"/>
    <property type="match status" value="1"/>
</dbReference>
<dbReference type="eggNOG" id="ENOG502S8Z3">
    <property type="taxonomic scope" value="Eukaryota"/>
</dbReference>
<protein>
    <recommendedName>
        <fullName evidence="2">DNA repair protein SWI5 homolog</fullName>
    </recommendedName>
    <alternativeName>
        <fullName evidence="6">Protein SAE3 homolog</fullName>
    </alternativeName>
</protein>
<dbReference type="GeneID" id="6493715"/>
<dbReference type="InParanoid" id="B3M8U8"/>
<comment type="similarity">
    <text evidence="1">Belongs to the SWI5/SAE3 family.</text>
</comment>
<evidence type="ECO:0000256" key="5">
    <source>
        <dbReference type="ARBA" id="ARBA00025380"/>
    </source>
</evidence>
<evidence type="ECO:0000256" key="7">
    <source>
        <dbReference type="SAM" id="MobiDB-lite"/>
    </source>
</evidence>
<dbReference type="STRING" id="7217.B3M8U8"/>
<keyword evidence="3" id="KW-0227">DNA damage</keyword>
<sequence length="75" mass="8471">MKNSKKKPRKNNASKRKETTPVDENAVSRQKETIELLHEYNDLKDATQIVLGALATMKGVPVRSLYASYNLPIVE</sequence>
<proteinExistence type="inferred from homology"/>
<feature type="region of interest" description="Disordered" evidence="7">
    <location>
        <begin position="1"/>
        <end position="28"/>
    </location>
</feature>
<dbReference type="PANTHER" id="PTHR28529">
    <property type="entry name" value="DNA REPAIR PROTEIN SWI5 HOMOLOG"/>
    <property type="match status" value="1"/>
</dbReference>
<dbReference type="HOGENOM" id="CLU_180290_0_0_1"/>
<dbReference type="Gene3D" id="1.20.5.170">
    <property type="match status" value="1"/>
</dbReference>
<dbReference type="OrthoDB" id="5839at2759"/>
<dbReference type="OMA" id="HMQLLHE"/>
<dbReference type="Proteomes" id="UP000007801">
    <property type="component" value="Unassembled WGS sequence"/>
</dbReference>
<name>B3M8U8_DROAN</name>
<keyword evidence="4" id="KW-0234">DNA repair</keyword>
<feature type="compositionally biased region" description="Basic residues" evidence="7">
    <location>
        <begin position="1"/>
        <end position="14"/>
    </location>
</feature>
<dbReference type="AlphaFoldDB" id="B3M8U8"/>
<accession>B3M8U8</accession>